<dbReference type="EMBL" id="LAZR01003558">
    <property type="protein sequence ID" value="KKN17087.1"/>
    <property type="molecule type" value="Genomic_DNA"/>
</dbReference>
<dbReference type="AlphaFoldDB" id="A0A0F9NY84"/>
<protein>
    <submittedName>
        <fullName evidence="1">Uncharacterized protein</fullName>
    </submittedName>
</protein>
<reference evidence="1" key="1">
    <citation type="journal article" date="2015" name="Nature">
        <title>Complex archaea that bridge the gap between prokaryotes and eukaryotes.</title>
        <authorList>
            <person name="Spang A."/>
            <person name="Saw J.H."/>
            <person name="Jorgensen S.L."/>
            <person name="Zaremba-Niedzwiedzka K."/>
            <person name="Martijn J."/>
            <person name="Lind A.E."/>
            <person name="van Eijk R."/>
            <person name="Schleper C."/>
            <person name="Guy L."/>
            <person name="Ettema T.J."/>
        </authorList>
    </citation>
    <scope>NUCLEOTIDE SEQUENCE</scope>
</reference>
<comment type="caution">
    <text evidence="1">The sequence shown here is derived from an EMBL/GenBank/DDBJ whole genome shotgun (WGS) entry which is preliminary data.</text>
</comment>
<accession>A0A0F9NY84</accession>
<proteinExistence type="predicted"/>
<evidence type="ECO:0000313" key="1">
    <source>
        <dbReference type="EMBL" id="KKN17087.1"/>
    </source>
</evidence>
<gene>
    <name evidence="1" type="ORF">LCGC14_0969420</name>
</gene>
<name>A0A0F9NY84_9ZZZZ</name>
<organism evidence="1">
    <name type="scientific">marine sediment metagenome</name>
    <dbReference type="NCBI Taxonomy" id="412755"/>
    <lineage>
        <taxon>unclassified sequences</taxon>
        <taxon>metagenomes</taxon>
        <taxon>ecological metagenomes</taxon>
    </lineage>
</organism>
<sequence>MEDEHSKFAWEMVENFRRTLELGGIIKEQCADHLESTKKEWTKIFQEVAELSGKETVALISIGDPEDISTHKVKDLKKLIHSLNYPDIKILEEFLLRSNTLFLYSEFESYFFKCLKFLCLEFPSILNKKVI</sequence>